<evidence type="ECO:0000256" key="4">
    <source>
        <dbReference type="ARBA" id="ARBA00022840"/>
    </source>
</evidence>
<feature type="domain" description="Mur ligase central" evidence="11">
    <location>
        <begin position="107"/>
        <end position="252"/>
    </location>
</feature>
<keyword evidence="7" id="KW-0131">Cell cycle</keyword>
<keyword evidence="1 12" id="KW-0436">Ligase</keyword>
<dbReference type="SUPFAM" id="SSF53623">
    <property type="entry name" value="MurD-like peptide ligases, catalytic domain"/>
    <property type="match status" value="1"/>
</dbReference>
<evidence type="ECO:0000256" key="7">
    <source>
        <dbReference type="ARBA" id="ARBA00023306"/>
    </source>
</evidence>
<dbReference type="SUPFAM" id="SSF53244">
    <property type="entry name" value="MurD-like peptide ligases, peptide-binding domain"/>
    <property type="match status" value="1"/>
</dbReference>
<evidence type="ECO:0000259" key="9">
    <source>
        <dbReference type="Pfam" id="PF01225"/>
    </source>
</evidence>
<dbReference type="InterPro" id="IPR004101">
    <property type="entry name" value="Mur_ligase_C"/>
</dbReference>
<dbReference type="GO" id="GO:0071555">
    <property type="term" value="P:cell wall organization"/>
    <property type="evidence" value="ECO:0007669"/>
    <property type="project" value="UniProtKB-KW"/>
</dbReference>
<evidence type="ECO:0000256" key="5">
    <source>
        <dbReference type="ARBA" id="ARBA00022960"/>
    </source>
</evidence>
<dbReference type="Pfam" id="PF02875">
    <property type="entry name" value="Mur_ligase_C"/>
    <property type="match status" value="1"/>
</dbReference>
<evidence type="ECO:0000256" key="2">
    <source>
        <dbReference type="ARBA" id="ARBA00022618"/>
    </source>
</evidence>
<dbReference type="InterPro" id="IPR050061">
    <property type="entry name" value="MurCDEF_pg_biosynth"/>
</dbReference>
<dbReference type="PANTHER" id="PTHR43445:SF5">
    <property type="entry name" value="UDP-N-ACETYLMURAMATE--L-ALANYL-GAMMA-D-GLUTAMYL-MESO-2,6-DIAMINOHEPTANDIOATE LIGASE"/>
    <property type="match status" value="1"/>
</dbReference>
<dbReference type="GO" id="GO:0051301">
    <property type="term" value="P:cell division"/>
    <property type="evidence" value="ECO:0007669"/>
    <property type="project" value="UniProtKB-KW"/>
</dbReference>
<dbReference type="GO" id="GO:0005524">
    <property type="term" value="F:ATP binding"/>
    <property type="evidence" value="ECO:0007669"/>
    <property type="project" value="UniProtKB-KW"/>
</dbReference>
<evidence type="ECO:0000256" key="8">
    <source>
        <dbReference type="ARBA" id="ARBA00023316"/>
    </source>
</evidence>
<dbReference type="EMBL" id="GU474846">
    <property type="protein sequence ID" value="ADI16774.1"/>
    <property type="molecule type" value="Genomic_DNA"/>
</dbReference>
<evidence type="ECO:0000259" key="11">
    <source>
        <dbReference type="Pfam" id="PF08245"/>
    </source>
</evidence>
<feature type="domain" description="Mur ligase N-terminal catalytic" evidence="9">
    <location>
        <begin position="2"/>
        <end position="97"/>
    </location>
</feature>
<evidence type="ECO:0000313" key="12">
    <source>
        <dbReference type="EMBL" id="ADI16774.1"/>
    </source>
</evidence>
<dbReference type="Pfam" id="PF01225">
    <property type="entry name" value="Mur_ligase"/>
    <property type="match status" value="1"/>
</dbReference>
<dbReference type="GO" id="GO:0009252">
    <property type="term" value="P:peptidoglycan biosynthetic process"/>
    <property type="evidence" value="ECO:0007669"/>
    <property type="project" value="UniProtKB-KW"/>
</dbReference>
<dbReference type="Pfam" id="PF08245">
    <property type="entry name" value="Mur_ligase_M"/>
    <property type="match status" value="1"/>
</dbReference>
<dbReference type="PANTHER" id="PTHR43445">
    <property type="entry name" value="UDP-N-ACETYLMURAMATE--L-ALANINE LIGASE-RELATED"/>
    <property type="match status" value="1"/>
</dbReference>
<keyword evidence="5" id="KW-0133">Cell shape</keyword>
<evidence type="ECO:0000256" key="6">
    <source>
        <dbReference type="ARBA" id="ARBA00022984"/>
    </source>
</evidence>
<dbReference type="SUPFAM" id="SSF51984">
    <property type="entry name" value="MurCD N-terminal domain"/>
    <property type="match status" value="1"/>
</dbReference>
<protein>
    <submittedName>
        <fullName evidence="12">UDP-n-acetylmuramate-alanine ligase</fullName>
    </submittedName>
</protein>
<dbReference type="GO" id="GO:0016881">
    <property type="term" value="F:acid-amino acid ligase activity"/>
    <property type="evidence" value="ECO:0007669"/>
    <property type="project" value="InterPro"/>
</dbReference>
<dbReference type="AlphaFoldDB" id="E0XQT3"/>
<keyword evidence="6" id="KW-0573">Peptidoglycan synthesis</keyword>
<dbReference type="InterPro" id="IPR036565">
    <property type="entry name" value="Mur-like_cat_sf"/>
</dbReference>
<dbReference type="Gene3D" id="3.40.50.720">
    <property type="entry name" value="NAD(P)-binding Rossmann-like Domain"/>
    <property type="match status" value="1"/>
</dbReference>
<evidence type="ECO:0000256" key="1">
    <source>
        <dbReference type="ARBA" id="ARBA00022598"/>
    </source>
</evidence>
<dbReference type="InterPro" id="IPR036615">
    <property type="entry name" value="Mur_ligase_C_dom_sf"/>
</dbReference>
<dbReference type="InterPro" id="IPR000713">
    <property type="entry name" value="Mur_ligase_N"/>
</dbReference>
<keyword evidence="3" id="KW-0547">Nucleotide-binding</keyword>
<feature type="domain" description="Mur ligase C-terminal" evidence="10">
    <location>
        <begin position="283"/>
        <end position="345"/>
    </location>
</feature>
<proteinExistence type="predicted"/>
<dbReference type="GO" id="GO:0008360">
    <property type="term" value="P:regulation of cell shape"/>
    <property type="evidence" value="ECO:0007669"/>
    <property type="project" value="UniProtKB-KW"/>
</dbReference>
<evidence type="ECO:0000259" key="10">
    <source>
        <dbReference type="Pfam" id="PF02875"/>
    </source>
</evidence>
<sequence>MKIYFLGISGTFMGNLAQIAKAQGHEVIGCDNKVYPPMSDELNSSGINFFQGYEEKNFVEADIYVIGNAISKENTILKEILRLKKKIISGPEWLYENILQNKKVIAVSGTHGKTTVTSMIAHSLVDNNFDPNYLIAGIPKKLDKSWNISEDEIFVIEADEYDTCFFDKRPKFFHYSPTILLVNNIEYDHADIYENIEMIEDNFFELIKTMPSNSRVLVNEHRVSERFKNNLVTYKFETKLQFLSIDASNIHEENKLLAAYAIEEFLPKDKVLSSLEDYKGVKRRFETIFENENFKLIDDFAHHPTAIEETIKMATEQTDNLILIIELGSNSMKKGIHDERLLNIFKNQNVCTINASANQRKIFANHAQELTKADVAKICTTETKKKTILMCGNRNFQGFQKLILDELIK</sequence>
<accession>E0XQT3</accession>
<organism evidence="12">
    <name type="scientific">uncultured gamma proteobacterium HF0010_11B23</name>
    <dbReference type="NCBI Taxonomy" id="710979"/>
    <lineage>
        <taxon>Bacteria</taxon>
        <taxon>Pseudomonadati</taxon>
        <taxon>Pseudomonadota</taxon>
        <taxon>Gammaproteobacteria</taxon>
        <taxon>environmental samples</taxon>
    </lineage>
</organism>
<dbReference type="Gene3D" id="3.40.1190.10">
    <property type="entry name" value="Mur-like, catalytic domain"/>
    <property type="match status" value="1"/>
</dbReference>
<name>E0XQT3_9GAMM</name>
<dbReference type="InterPro" id="IPR013221">
    <property type="entry name" value="Mur_ligase_cen"/>
</dbReference>
<reference evidence="12" key="1">
    <citation type="journal article" date="2011" name="Environ. Microbiol.">
        <title>Time-series analyses of Monterey Bay coastal microbial picoplankton using a 'genome proxy' microarray.</title>
        <authorList>
            <person name="Rich V.I."/>
            <person name="Pham V.D."/>
            <person name="Eppley J."/>
            <person name="Shi Y."/>
            <person name="DeLong E.F."/>
        </authorList>
    </citation>
    <scope>NUCLEOTIDE SEQUENCE</scope>
</reference>
<keyword evidence="8" id="KW-0961">Cell wall biogenesis/degradation</keyword>
<keyword evidence="4" id="KW-0067">ATP-binding</keyword>
<evidence type="ECO:0000256" key="3">
    <source>
        <dbReference type="ARBA" id="ARBA00022741"/>
    </source>
</evidence>
<dbReference type="Gene3D" id="3.90.190.20">
    <property type="entry name" value="Mur ligase, C-terminal domain"/>
    <property type="match status" value="1"/>
</dbReference>
<keyword evidence="2" id="KW-0132">Cell division</keyword>